<name>A0ABC8CQ68_CLOBO</name>
<dbReference type="InterPro" id="IPR052411">
    <property type="entry name" value="c-mor_Regulatory_Protein"/>
</dbReference>
<sequence length="88" mass="10727">MKFNSSDFNGIYADMYECLGEQIVREINKHYKGQQITFPMRLYSREYVIRYISEKYDGKNIKELARELEYSERWIKKLIDNSNIKLME</sequence>
<evidence type="ECO:0000259" key="1">
    <source>
        <dbReference type="Pfam" id="PF08765"/>
    </source>
</evidence>
<dbReference type="Pfam" id="PF08765">
    <property type="entry name" value="Mor"/>
    <property type="match status" value="1"/>
</dbReference>
<dbReference type="Gene3D" id="1.10.10.60">
    <property type="entry name" value="Homeodomain-like"/>
    <property type="match status" value="1"/>
</dbReference>
<evidence type="ECO:0000313" key="3">
    <source>
        <dbReference type="Proteomes" id="UP000240615"/>
    </source>
</evidence>
<dbReference type="EMBL" id="CP027777">
    <property type="protein sequence ID" value="AVQ37753.1"/>
    <property type="molecule type" value="Genomic_DNA"/>
</dbReference>
<accession>A0ABC8CQ68</accession>
<dbReference type="PANTHER" id="PTHR37812">
    <property type="entry name" value="MU-LIKE PROPHAGE FLUMU PROTEIN C"/>
    <property type="match status" value="1"/>
</dbReference>
<dbReference type="PANTHER" id="PTHR37812:SF1">
    <property type="entry name" value="MU-LIKE PROPHAGE FLUMU PROTEIN C"/>
    <property type="match status" value="1"/>
</dbReference>
<dbReference type="InterPro" id="IPR014875">
    <property type="entry name" value="Mor_transcription_activator"/>
</dbReference>
<reference evidence="2 3" key="1">
    <citation type="submission" date="2018-01" db="EMBL/GenBank/DDBJ databases">
        <title>Genetic Diversity of Clostridium botulinum in seafood.</title>
        <authorList>
            <person name="Athira V."/>
            <person name="Arun Jyothi P.V."/>
            <person name="Lalitha K.V."/>
            <person name="Joseph T.C."/>
        </authorList>
    </citation>
    <scope>NUCLEOTIDE SEQUENCE [LARGE SCALE GENOMIC DNA]</scope>
    <source>
        <strain evidence="2 3">Mfbjulcb8</strain>
    </source>
</reference>
<protein>
    <submittedName>
        <fullName evidence="2">Mor transcription activator family protein</fullName>
    </submittedName>
</protein>
<dbReference type="Proteomes" id="UP000240615">
    <property type="component" value="Chromosome"/>
</dbReference>
<proteinExistence type="predicted"/>
<gene>
    <name evidence="2" type="ORF">C7M56_03270</name>
</gene>
<dbReference type="RefSeq" id="WP_159034286.1">
    <property type="nucleotide sequence ID" value="NZ_CP027777.1"/>
</dbReference>
<dbReference type="AlphaFoldDB" id="A0ABC8CQ68"/>
<organism evidence="2 3">
    <name type="scientific">Clostridium botulinum</name>
    <dbReference type="NCBI Taxonomy" id="1491"/>
    <lineage>
        <taxon>Bacteria</taxon>
        <taxon>Bacillati</taxon>
        <taxon>Bacillota</taxon>
        <taxon>Clostridia</taxon>
        <taxon>Eubacteriales</taxon>
        <taxon>Clostridiaceae</taxon>
        <taxon>Clostridium</taxon>
    </lineage>
</organism>
<dbReference type="InterPro" id="IPR009057">
    <property type="entry name" value="Homeodomain-like_sf"/>
</dbReference>
<evidence type="ECO:0000313" key="2">
    <source>
        <dbReference type="EMBL" id="AVQ37753.1"/>
    </source>
</evidence>
<feature type="domain" description="Mor transcription activator" evidence="1">
    <location>
        <begin position="11"/>
        <end position="81"/>
    </location>
</feature>
<dbReference type="SUPFAM" id="SSF46689">
    <property type="entry name" value="Homeodomain-like"/>
    <property type="match status" value="1"/>
</dbReference>